<dbReference type="KEGG" id="tva:4752135"/>
<dbReference type="VEuPathDB" id="TrichDB:TVAG_333540"/>
<reference evidence="1" key="2">
    <citation type="journal article" date="2007" name="Science">
        <title>Draft genome sequence of the sexually transmitted pathogen Trichomonas vaginalis.</title>
        <authorList>
            <person name="Carlton J.M."/>
            <person name="Hirt R.P."/>
            <person name="Silva J.C."/>
            <person name="Delcher A.L."/>
            <person name="Schatz M."/>
            <person name="Zhao Q."/>
            <person name="Wortman J.R."/>
            <person name="Bidwell S.L."/>
            <person name="Alsmark U.C.M."/>
            <person name="Besteiro S."/>
            <person name="Sicheritz-Ponten T."/>
            <person name="Noel C.J."/>
            <person name="Dacks J.B."/>
            <person name="Foster P.G."/>
            <person name="Simillion C."/>
            <person name="Van de Peer Y."/>
            <person name="Miranda-Saavedra D."/>
            <person name="Barton G.J."/>
            <person name="Westrop G.D."/>
            <person name="Mueller S."/>
            <person name="Dessi D."/>
            <person name="Fiori P.L."/>
            <person name="Ren Q."/>
            <person name="Paulsen I."/>
            <person name="Zhang H."/>
            <person name="Bastida-Corcuera F.D."/>
            <person name="Simoes-Barbosa A."/>
            <person name="Brown M.T."/>
            <person name="Hayes R.D."/>
            <person name="Mukherjee M."/>
            <person name="Okumura C.Y."/>
            <person name="Schneider R."/>
            <person name="Smith A.J."/>
            <person name="Vanacova S."/>
            <person name="Villalvazo M."/>
            <person name="Haas B.J."/>
            <person name="Pertea M."/>
            <person name="Feldblyum T.V."/>
            <person name="Utterback T.R."/>
            <person name="Shu C.L."/>
            <person name="Osoegawa K."/>
            <person name="de Jong P.J."/>
            <person name="Hrdy I."/>
            <person name="Horvathova L."/>
            <person name="Zubacova Z."/>
            <person name="Dolezal P."/>
            <person name="Malik S.B."/>
            <person name="Logsdon J.M. Jr."/>
            <person name="Henze K."/>
            <person name="Gupta A."/>
            <person name="Wang C.C."/>
            <person name="Dunne R.L."/>
            <person name="Upcroft J.A."/>
            <person name="Upcroft P."/>
            <person name="White O."/>
            <person name="Salzberg S.L."/>
            <person name="Tang P."/>
            <person name="Chiu C.-H."/>
            <person name="Lee Y.-S."/>
            <person name="Embley T.M."/>
            <person name="Coombs G.H."/>
            <person name="Mottram J.C."/>
            <person name="Tachezy J."/>
            <person name="Fraser-Liggett C.M."/>
            <person name="Johnson P.J."/>
        </authorList>
    </citation>
    <scope>NUCLEOTIDE SEQUENCE [LARGE SCALE GENOMIC DNA]</scope>
    <source>
        <strain evidence="1">G3</strain>
    </source>
</reference>
<dbReference type="SUPFAM" id="SSF52058">
    <property type="entry name" value="L domain-like"/>
    <property type="match status" value="1"/>
</dbReference>
<keyword evidence="2" id="KW-1185">Reference proteome</keyword>
<evidence type="ECO:0000313" key="2">
    <source>
        <dbReference type="Proteomes" id="UP000001542"/>
    </source>
</evidence>
<dbReference type="VEuPathDB" id="TrichDB:TVAGG3_1047530"/>
<dbReference type="RefSeq" id="XP_001307333.1">
    <property type="nucleotide sequence ID" value="XM_001307332.1"/>
</dbReference>
<accession>A2FL32</accession>
<dbReference type="AlphaFoldDB" id="A2FL32"/>
<evidence type="ECO:0000313" key="1">
    <source>
        <dbReference type="EMBL" id="EAX94403.1"/>
    </source>
</evidence>
<dbReference type="Pfam" id="PF13306">
    <property type="entry name" value="LRR_5"/>
    <property type="match status" value="1"/>
</dbReference>
<reference evidence="1" key="1">
    <citation type="submission" date="2006-10" db="EMBL/GenBank/DDBJ databases">
        <authorList>
            <person name="Amadeo P."/>
            <person name="Zhao Q."/>
            <person name="Wortman J."/>
            <person name="Fraser-Liggett C."/>
            <person name="Carlton J."/>
        </authorList>
    </citation>
    <scope>NUCLEOTIDE SEQUENCE</scope>
    <source>
        <strain evidence="1">G3</strain>
    </source>
</reference>
<proteinExistence type="predicted"/>
<gene>
    <name evidence="1" type="ORF">TVAG_194890</name>
</gene>
<organism evidence="1 2">
    <name type="scientific">Trichomonas vaginalis (strain ATCC PRA-98 / G3)</name>
    <dbReference type="NCBI Taxonomy" id="412133"/>
    <lineage>
        <taxon>Eukaryota</taxon>
        <taxon>Metamonada</taxon>
        <taxon>Parabasalia</taxon>
        <taxon>Trichomonadida</taxon>
        <taxon>Trichomonadidae</taxon>
        <taxon>Trichomonas</taxon>
    </lineage>
</organism>
<protein>
    <recommendedName>
        <fullName evidence="3">Surface antigen BspA-like</fullName>
    </recommendedName>
</protein>
<evidence type="ECO:0008006" key="3">
    <source>
        <dbReference type="Google" id="ProtNLM"/>
    </source>
</evidence>
<sequence length="141" mass="15860">MNFYFVNQWLHVTGGDIPPSAFNGYNIFSLANISKVGTIGESAFKSLISVQEVYIYDVTTILDNAFYNCYNLVKVQLPETIRFIGNSAFQNCQLLNEIQTPNSFQHLGDYAFCNTSVTKFNYGSAIKYIGNMHSINANLEI</sequence>
<dbReference type="OrthoDB" id="10264456at2759"/>
<dbReference type="InParanoid" id="A2FL32"/>
<dbReference type="PANTHER" id="PTHR45661">
    <property type="entry name" value="SURFACE ANTIGEN"/>
    <property type="match status" value="1"/>
</dbReference>
<dbReference type="PANTHER" id="PTHR45661:SF3">
    <property type="entry name" value="IG-LIKE DOMAIN-CONTAINING PROTEIN"/>
    <property type="match status" value="1"/>
</dbReference>
<dbReference type="InterPro" id="IPR053139">
    <property type="entry name" value="Surface_bspA-like"/>
</dbReference>
<dbReference type="InterPro" id="IPR026906">
    <property type="entry name" value="LRR_5"/>
</dbReference>
<dbReference type="EMBL" id="DS113860">
    <property type="protein sequence ID" value="EAX94403.1"/>
    <property type="molecule type" value="Genomic_DNA"/>
</dbReference>
<dbReference type="Proteomes" id="UP000001542">
    <property type="component" value="Unassembled WGS sequence"/>
</dbReference>
<name>A2FL32_TRIV3</name>
<dbReference type="InterPro" id="IPR032675">
    <property type="entry name" value="LRR_dom_sf"/>
</dbReference>
<dbReference type="Gene3D" id="3.80.10.10">
    <property type="entry name" value="Ribonuclease Inhibitor"/>
    <property type="match status" value="1"/>
</dbReference>
<dbReference type="STRING" id="5722.A2FL32"/>